<dbReference type="EMBL" id="OU893333">
    <property type="protein sequence ID" value="CAG9789532.1"/>
    <property type="molecule type" value="Genomic_DNA"/>
</dbReference>
<evidence type="ECO:0000313" key="4">
    <source>
        <dbReference type="EMBL" id="CAG9789532.1"/>
    </source>
</evidence>
<name>A0A9N9R3U2_9NEOP</name>
<organism evidence="4 5">
    <name type="scientific">Diatraea saccharalis</name>
    <name type="common">sugarcane borer</name>
    <dbReference type="NCBI Taxonomy" id="40085"/>
    <lineage>
        <taxon>Eukaryota</taxon>
        <taxon>Metazoa</taxon>
        <taxon>Ecdysozoa</taxon>
        <taxon>Arthropoda</taxon>
        <taxon>Hexapoda</taxon>
        <taxon>Insecta</taxon>
        <taxon>Pterygota</taxon>
        <taxon>Neoptera</taxon>
        <taxon>Endopterygota</taxon>
        <taxon>Lepidoptera</taxon>
        <taxon>Glossata</taxon>
        <taxon>Ditrysia</taxon>
        <taxon>Pyraloidea</taxon>
        <taxon>Crambidae</taxon>
        <taxon>Crambinae</taxon>
        <taxon>Diatraea</taxon>
    </lineage>
</organism>
<reference evidence="4" key="1">
    <citation type="submission" date="2021-12" db="EMBL/GenBank/DDBJ databases">
        <authorList>
            <person name="King R."/>
        </authorList>
    </citation>
    <scope>NUCLEOTIDE SEQUENCE</scope>
</reference>
<dbReference type="GO" id="GO:0000978">
    <property type="term" value="F:RNA polymerase II cis-regulatory region sequence-specific DNA binding"/>
    <property type="evidence" value="ECO:0007669"/>
    <property type="project" value="TreeGrafter"/>
</dbReference>
<gene>
    <name evidence="4" type="ORF">DIATSA_LOCUS7260</name>
</gene>
<dbReference type="InterPro" id="IPR009057">
    <property type="entry name" value="Homeodomain-like_sf"/>
</dbReference>
<feature type="compositionally biased region" description="Polar residues" evidence="3">
    <location>
        <begin position="98"/>
        <end position="112"/>
    </location>
</feature>
<evidence type="ECO:0000256" key="3">
    <source>
        <dbReference type="SAM" id="MobiDB-lite"/>
    </source>
</evidence>
<evidence type="ECO:0008006" key="6">
    <source>
        <dbReference type="Google" id="ProtNLM"/>
    </source>
</evidence>
<dbReference type="Proteomes" id="UP001153714">
    <property type="component" value="Chromosome 2"/>
</dbReference>
<reference evidence="4" key="2">
    <citation type="submission" date="2022-10" db="EMBL/GenBank/DDBJ databases">
        <authorList>
            <consortium name="ENA_rothamsted_submissions"/>
            <consortium name="culmorum"/>
            <person name="King R."/>
        </authorList>
    </citation>
    <scope>NUCLEOTIDE SEQUENCE</scope>
</reference>
<dbReference type="AlphaFoldDB" id="A0A9N9R3U2"/>
<dbReference type="Gene3D" id="1.10.10.60">
    <property type="entry name" value="Homeodomain-like"/>
    <property type="match status" value="1"/>
</dbReference>
<feature type="compositionally biased region" description="Low complexity" evidence="3">
    <location>
        <begin position="75"/>
        <end position="88"/>
    </location>
</feature>
<dbReference type="GO" id="GO:0005634">
    <property type="term" value="C:nucleus"/>
    <property type="evidence" value="ECO:0007669"/>
    <property type="project" value="UniProtKB-SubCell"/>
</dbReference>
<proteinExistence type="predicted"/>
<dbReference type="InterPro" id="IPR050394">
    <property type="entry name" value="Homeobox_NK-like"/>
</dbReference>
<protein>
    <recommendedName>
        <fullName evidence="6">Homeobox domain-containing protein</fullName>
    </recommendedName>
</protein>
<dbReference type="SUPFAM" id="SSF46689">
    <property type="entry name" value="Homeodomain-like"/>
    <property type="match status" value="1"/>
</dbReference>
<keyword evidence="5" id="KW-1185">Reference proteome</keyword>
<dbReference type="CDD" id="cd00086">
    <property type="entry name" value="homeodomain"/>
    <property type="match status" value="1"/>
</dbReference>
<dbReference type="GO" id="GO:0000981">
    <property type="term" value="F:DNA-binding transcription factor activity, RNA polymerase II-specific"/>
    <property type="evidence" value="ECO:0007669"/>
    <property type="project" value="TreeGrafter"/>
</dbReference>
<dbReference type="OrthoDB" id="3137333at2759"/>
<accession>A0A9N9R3U2</accession>
<evidence type="ECO:0000256" key="1">
    <source>
        <dbReference type="ARBA" id="ARBA00004123"/>
    </source>
</evidence>
<dbReference type="InterPro" id="IPR001356">
    <property type="entry name" value="HD"/>
</dbReference>
<comment type="subcellular location">
    <subcellularLocation>
        <location evidence="1">Nucleus</location>
    </subcellularLocation>
</comment>
<evidence type="ECO:0000256" key="2">
    <source>
        <dbReference type="ARBA" id="ARBA00022473"/>
    </source>
</evidence>
<sequence length="153" mass="16988">MGYYQKLATLTTRIWIYEFGILIRTSSSVPTWWVPSPLPADREPTVKIWFQNHRYKCKRQAKEKAMAEQNQHNQSSSSPRRVAVPVLVKDGKPCGSGDASSPAHSHCATPTSGYSAQQGSQAACSNPLVSSYRQPAAYQQQCSGYLPLQGRAW</sequence>
<dbReference type="GO" id="GO:0030154">
    <property type="term" value="P:cell differentiation"/>
    <property type="evidence" value="ECO:0007669"/>
    <property type="project" value="TreeGrafter"/>
</dbReference>
<dbReference type="PANTHER" id="PTHR24340:SF41">
    <property type="entry name" value="MUSCLE-SPECIFIC HOMEOBOX PROTEIN TINMAN-RELATED"/>
    <property type="match status" value="1"/>
</dbReference>
<dbReference type="PANTHER" id="PTHR24340">
    <property type="entry name" value="HOMEOBOX PROTEIN NKX"/>
    <property type="match status" value="1"/>
</dbReference>
<feature type="region of interest" description="Disordered" evidence="3">
    <location>
        <begin position="62"/>
        <end position="112"/>
    </location>
</feature>
<keyword evidence="2" id="KW-0217">Developmental protein</keyword>
<evidence type="ECO:0000313" key="5">
    <source>
        <dbReference type="Proteomes" id="UP001153714"/>
    </source>
</evidence>